<sequence>MPAILRPAVSIPTARHLRRGSSVSARRWRIILTAALIATTLATFLKLSPLPVSIVSVLNPSFPSAFTNSTPESVSSSMASRIPALNRFITEERQNDQKLSALIRPEMITMESKGTNAGDNLPNSINSKAEVSEMFSSEGGLPTSTILEKPRKQVKPYSSSRKVPFWALPPHEAMLYAKREIEHAPIVNDDLEIYAPDFLNLSVFKRSYELMDRILQVYIYPDGSRPIFHTPELQGIYASEGWFMKLMEESQRFVAKDPKKAHLFYLPYSSRQLRDVLYSPGSHNIRPLSIFLRDYVNNISSKYPFWNRTRGSDHFLVACHDWGPYSTTLHVELRKNTIKALCNADSSEGIFVRGRDVSLPETTIKVPKTPLKYVGGGKRVSQRPILAFYAGLMHGRVRPKLEKLWGNDTEGDIRVFRRLPNRVSRNMSYVEHMKSSRFCICPMGYEVNSPRIVEAIYYECVPVIIADNFVLPFEDVLNWNAFSVVVAEEDIAELKSILLAIPLRKYLRMLESLKRVQKHFLWHARPEKYDLFHMILHSIWFSRLNQIQSTQ</sequence>
<dbReference type="EMBL" id="JADCNL010000004">
    <property type="protein sequence ID" value="KAG0485624.1"/>
    <property type="molecule type" value="Genomic_DNA"/>
</dbReference>
<evidence type="ECO:0000256" key="4">
    <source>
        <dbReference type="ARBA" id="ARBA00022968"/>
    </source>
</evidence>
<dbReference type="Proteomes" id="UP000636800">
    <property type="component" value="Unassembled WGS sequence"/>
</dbReference>
<proteinExistence type="inferred from homology"/>
<evidence type="ECO:0000256" key="3">
    <source>
        <dbReference type="ARBA" id="ARBA00022676"/>
    </source>
</evidence>
<comment type="caution">
    <text evidence="7">The sequence shown here is derived from an EMBL/GenBank/DDBJ whole genome shotgun (WGS) entry which is preliminary data.</text>
</comment>
<evidence type="ECO:0000259" key="6">
    <source>
        <dbReference type="Pfam" id="PF03016"/>
    </source>
</evidence>
<protein>
    <recommendedName>
        <fullName evidence="6">Exostosin GT47 domain-containing protein</fullName>
    </recommendedName>
</protein>
<dbReference type="GO" id="GO:0016757">
    <property type="term" value="F:glycosyltransferase activity"/>
    <property type="evidence" value="ECO:0007669"/>
    <property type="project" value="UniProtKB-KW"/>
</dbReference>
<evidence type="ECO:0000313" key="8">
    <source>
        <dbReference type="Proteomes" id="UP000636800"/>
    </source>
</evidence>
<accession>A0A835RB31</accession>
<keyword evidence="4" id="KW-0735">Signal-anchor</keyword>
<evidence type="ECO:0000256" key="5">
    <source>
        <dbReference type="ARBA" id="ARBA00023034"/>
    </source>
</evidence>
<dbReference type="InterPro" id="IPR040911">
    <property type="entry name" value="Exostosin_GT47"/>
</dbReference>
<evidence type="ECO:0000256" key="2">
    <source>
        <dbReference type="ARBA" id="ARBA00010271"/>
    </source>
</evidence>
<evidence type="ECO:0000256" key="1">
    <source>
        <dbReference type="ARBA" id="ARBA00004323"/>
    </source>
</evidence>
<name>A0A835RB31_VANPL</name>
<dbReference type="PANTHER" id="PTHR11062:SF59">
    <property type="entry name" value="EXOSTOSIN FAMILY PROTEIN"/>
    <property type="match status" value="1"/>
</dbReference>
<keyword evidence="8" id="KW-1185">Reference proteome</keyword>
<dbReference type="PANTHER" id="PTHR11062">
    <property type="entry name" value="EXOSTOSIN HEPARAN SULFATE GLYCOSYLTRANSFERASE -RELATED"/>
    <property type="match status" value="1"/>
</dbReference>
<comment type="similarity">
    <text evidence="2">Belongs to the glycosyltransferase 47 family.</text>
</comment>
<keyword evidence="4" id="KW-0812">Transmembrane</keyword>
<dbReference type="OrthoDB" id="777412at2759"/>
<keyword evidence="3" id="KW-0808">Transferase</keyword>
<evidence type="ECO:0000313" key="7">
    <source>
        <dbReference type="EMBL" id="KAG0485624.1"/>
    </source>
</evidence>
<comment type="subcellular location">
    <subcellularLocation>
        <location evidence="1">Golgi apparatus membrane</location>
        <topology evidence="1">Single-pass type II membrane protein</topology>
    </subcellularLocation>
</comment>
<dbReference type="GO" id="GO:0000139">
    <property type="term" value="C:Golgi membrane"/>
    <property type="evidence" value="ECO:0007669"/>
    <property type="project" value="UniProtKB-SubCell"/>
</dbReference>
<gene>
    <name evidence="7" type="ORF">HPP92_009703</name>
</gene>
<dbReference type="AlphaFoldDB" id="A0A835RB31"/>
<reference evidence="7 8" key="1">
    <citation type="journal article" date="2020" name="Nat. Food">
        <title>A phased Vanilla planifolia genome enables genetic improvement of flavour and production.</title>
        <authorList>
            <person name="Hasing T."/>
            <person name="Tang H."/>
            <person name="Brym M."/>
            <person name="Khazi F."/>
            <person name="Huang T."/>
            <person name="Chambers A.H."/>
        </authorList>
    </citation>
    <scope>NUCLEOTIDE SEQUENCE [LARGE SCALE GENOMIC DNA]</scope>
    <source>
        <tissue evidence="7">Leaf</tissue>
    </source>
</reference>
<dbReference type="Pfam" id="PF03016">
    <property type="entry name" value="Exostosin_GT47"/>
    <property type="match status" value="1"/>
</dbReference>
<feature type="domain" description="Exostosin GT47" evidence="6">
    <location>
        <begin position="215"/>
        <end position="498"/>
    </location>
</feature>
<dbReference type="InterPro" id="IPR004263">
    <property type="entry name" value="Exostosin"/>
</dbReference>
<keyword evidence="3" id="KW-0328">Glycosyltransferase</keyword>
<organism evidence="7 8">
    <name type="scientific">Vanilla planifolia</name>
    <name type="common">Vanilla</name>
    <dbReference type="NCBI Taxonomy" id="51239"/>
    <lineage>
        <taxon>Eukaryota</taxon>
        <taxon>Viridiplantae</taxon>
        <taxon>Streptophyta</taxon>
        <taxon>Embryophyta</taxon>
        <taxon>Tracheophyta</taxon>
        <taxon>Spermatophyta</taxon>
        <taxon>Magnoliopsida</taxon>
        <taxon>Liliopsida</taxon>
        <taxon>Asparagales</taxon>
        <taxon>Orchidaceae</taxon>
        <taxon>Vanilloideae</taxon>
        <taxon>Vanilleae</taxon>
        <taxon>Vanilla</taxon>
    </lineage>
</organism>
<keyword evidence="5" id="KW-0333">Golgi apparatus</keyword>